<name>A0A8J4PZ74_9MYCE</name>
<accession>A0A8J4PZ74</accession>
<keyword evidence="2" id="KW-0472">Membrane</keyword>
<gene>
    <name evidence="3" type="ORF">CYY_006694</name>
</gene>
<keyword evidence="2" id="KW-1133">Transmembrane helix</keyword>
<dbReference type="Proteomes" id="UP000695562">
    <property type="component" value="Unassembled WGS sequence"/>
</dbReference>
<dbReference type="EMBL" id="AJWJ01000320">
    <property type="protein sequence ID" value="KAF2071981.1"/>
    <property type="molecule type" value="Genomic_DNA"/>
</dbReference>
<evidence type="ECO:0000256" key="1">
    <source>
        <dbReference type="SAM" id="MobiDB-lite"/>
    </source>
</evidence>
<dbReference type="AlphaFoldDB" id="A0A8J4PZ74"/>
<feature type="compositionally biased region" description="Low complexity" evidence="1">
    <location>
        <begin position="280"/>
        <end position="302"/>
    </location>
</feature>
<reference evidence="3" key="1">
    <citation type="submission" date="2020-01" db="EMBL/GenBank/DDBJ databases">
        <title>Development of genomics and gene disruption for Polysphondylium violaceum indicates a role for the polyketide synthase stlB in stalk morphogenesis.</title>
        <authorList>
            <person name="Narita B."/>
            <person name="Kawabe Y."/>
            <person name="Kin K."/>
            <person name="Saito T."/>
            <person name="Gibbs R."/>
            <person name="Kuspa A."/>
            <person name="Muzny D."/>
            <person name="Queller D."/>
            <person name="Richards S."/>
            <person name="Strassman J."/>
            <person name="Sucgang R."/>
            <person name="Worley K."/>
            <person name="Schaap P."/>
        </authorList>
    </citation>
    <scope>NUCLEOTIDE SEQUENCE</scope>
    <source>
        <strain evidence="3">QSvi11</strain>
    </source>
</reference>
<dbReference type="OrthoDB" id="10542204at2759"/>
<keyword evidence="4" id="KW-1185">Reference proteome</keyword>
<protein>
    <submittedName>
        <fullName evidence="3">Uncharacterized protein</fullName>
    </submittedName>
</protein>
<evidence type="ECO:0000256" key="2">
    <source>
        <dbReference type="SAM" id="Phobius"/>
    </source>
</evidence>
<feature type="transmembrane region" description="Helical" evidence="2">
    <location>
        <begin position="176"/>
        <end position="201"/>
    </location>
</feature>
<feature type="region of interest" description="Disordered" evidence="1">
    <location>
        <begin position="221"/>
        <end position="253"/>
    </location>
</feature>
<proteinExistence type="predicted"/>
<evidence type="ECO:0000313" key="3">
    <source>
        <dbReference type="EMBL" id="KAF2071981.1"/>
    </source>
</evidence>
<feature type="region of interest" description="Disordered" evidence="1">
    <location>
        <begin position="273"/>
        <end position="320"/>
    </location>
</feature>
<feature type="compositionally biased region" description="Low complexity" evidence="1">
    <location>
        <begin position="223"/>
        <end position="247"/>
    </location>
</feature>
<organism evidence="3 4">
    <name type="scientific">Polysphondylium violaceum</name>
    <dbReference type="NCBI Taxonomy" id="133409"/>
    <lineage>
        <taxon>Eukaryota</taxon>
        <taxon>Amoebozoa</taxon>
        <taxon>Evosea</taxon>
        <taxon>Eumycetozoa</taxon>
        <taxon>Dictyostelia</taxon>
        <taxon>Dictyosteliales</taxon>
        <taxon>Dictyosteliaceae</taxon>
        <taxon>Polysphondylium</taxon>
    </lineage>
</organism>
<keyword evidence="2" id="KW-0812">Transmembrane</keyword>
<evidence type="ECO:0000313" key="4">
    <source>
        <dbReference type="Proteomes" id="UP000695562"/>
    </source>
</evidence>
<comment type="caution">
    <text evidence="3">The sequence shown here is derived from an EMBL/GenBank/DDBJ whole genome shotgun (WGS) entry which is preliminary data.</text>
</comment>
<sequence>MKIISKESFIWVNVFISLIALILCIFFTQKVYVPDREIVKEFRKANCTIENVFMIKKNTFWPCRTENNVNNWWYAYFKQAFIEQIVYKGGDPVLDHDMGNPSEKYSMCNQGIVSVMYENVEDKVLEQRANVTGLFSYNSTWVKGYLQVFNRSHIECYYDSQNPFHVLPFAPKASNYGLVLGMISAAVLIVSFSIIVVLFVLKMIERKKKARSYRGSIYSHLQSSSPSINGVSNNNNSSSSTNNNNSSKSKKKQNIISAQVDFNDFSFNLATTAASQSPPNTSINTAATTTNNNNNSNNNSSIDQNQQKKKSFILDQDSQD</sequence>
<feature type="transmembrane region" description="Helical" evidence="2">
    <location>
        <begin position="9"/>
        <end position="28"/>
    </location>
</feature>